<proteinExistence type="predicted"/>
<evidence type="ECO:0000313" key="3">
    <source>
        <dbReference type="Proteomes" id="UP000272247"/>
    </source>
</evidence>
<organism evidence="2 3">
    <name type="scientific">Xanthomonas phage KPhi1</name>
    <dbReference type="NCBI Taxonomy" id="1927017"/>
    <lineage>
        <taxon>Viruses</taxon>
        <taxon>Duplodnaviria</taxon>
        <taxon>Heunggongvirae</taxon>
        <taxon>Uroviricota</taxon>
        <taxon>Caudoviricetes</taxon>
        <taxon>Kantovirinae</taxon>
        <taxon>Beograduvirus</taxon>
        <taxon>Beograduvirus KPhi1</taxon>
    </lineage>
</organism>
<keyword evidence="3" id="KW-1185">Reference proteome</keyword>
<name>A0A3G1GLJ6_9CAUD</name>
<accession>A0A3G1GLJ6</accession>
<feature type="region of interest" description="Disordered" evidence="1">
    <location>
        <begin position="82"/>
        <end position="105"/>
    </location>
</feature>
<dbReference type="Proteomes" id="UP000272247">
    <property type="component" value="Segment"/>
</dbReference>
<dbReference type="EMBL" id="KY210139">
    <property type="protein sequence ID" value="APQ41933.1"/>
    <property type="molecule type" value="Genomic_DNA"/>
</dbReference>
<reference evidence="2 3" key="1">
    <citation type="submission" date="2016-11" db="EMBL/GenBank/DDBJ databases">
        <authorList>
            <person name="Gasic K."/>
        </authorList>
    </citation>
    <scope>NUCLEOTIDE SEQUENCE [LARGE SCALE GENOMIC DNA]</scope>
</reference>
<sequence length="125" mass="14265">MARAAADSLGTHTVQTLHEIINAVRDGEQVDYDALRYAVCAMDALSTFDRMAFMKLAEAEREGKKPFLTSSAQWQWEEHFNRQKRAGGKSPKDYVGWNNDPDNPEFRARRATAKKLMNRVMEATK</sequence>
<evidence type="ECO:0000256" key="1">
    <source>
        <dbReference type="SAM" id="MobiDB-lite"/>
    </source>
</evidence>
<gene>
    <name evidence="2" type="ORF">K1pha_54</name>
</gene>
<evidence type="ECO:0000313" key="2">
    <source>
        <dbReference type="EMBL" id="APQ41933.1"/>
    </source>
</evidence>
<protein>
    <submittedName>
        <fullName evidence="2">Uncharacterized protein</fullName>
    </submittedName>
</protein>